<dbReference type="AlphaFoldDB" id="A0A0F7ZII0"/>
<feature type="compositionally biased region" description="Low complexity" evidence="1">
    <location>
        <begin position="470"/>
        <end position="479"/>
    </location>
</feature>
<keyword evidence="3" id="KW-1185">Reference proteome</keyword>
<feature type="region of interest" description="Disordered" evidence="1">
    <location>
        <begin position="25"/>
        <end position="262"/>
    </location>
</feature>
<feature type="compositionally biased region" description="Low complexity" evidence="1">
    <location>
        <begin position="113"/>
        <end position="125"/>
    </location>
</feature>
<feature type="compositionally biased region" description="Low complexity" evidence="1">
    <location>
        <begin position="236"/>
        <end position="247"/>
    </location>
</feature>
<organism evidence="2 3">
    <name type="scientific">Hirsutella minnesotensis 3608</name>
    <dbReference type="NCBI Taxonomy" id="1043627"/>
    <lineage>
        <taxon>Eukaryota</taxon>
        <taxon>Fungi</taxon>
        <taxon>Dikarya</taxon>
        <taxon>Ascomycota</taxon>
        <taxon>Pezizomycotina</taxon>
        <taxon>Sordariomycetes</taxon>
        <taxon>Hypocreomycetidae</taxon>
        <taxon>Hypocreales</taxon>
        <taxon>Ophiocordycipitaceae</taxon>
        <taxon>Hirsutella</taxon>
    </lineage>
</organism>
<name>A0A0F7ZII0_9HYPO</name>
<gene>
    <name evidence="2" type="ORF">HIM_06834</name>
</gene>
<accession>A0A0F7ZII0</accession>
<feature type="compositionally biased region" description="Basic and acidic residues" evidence="1">
    <location>
        <begin position="198"/>
        <end position="214"/>
    </location>
</feature>
<dbReference type="OrthoDB" id="5386674at2759"/>
<sequence length="893" mass="97235">MSDADLHSGRSNSFRRMLELERAYMIERLQAKGPQPQPPPHSSTAKPATRPRRATETSDTQTRRSMIRLQNPSHRRETSSPAHRAPVLVIDTSPSAMGPRTASSIPQRDSRAAEPASSTASSAVSKTVPRVITSPTSPQLEPDQKSICVSPSWEAQSRRRKEKKLEKKEKEEAAKMAQAKGRKSRLSKQPPPPSSADALKRVDNNGTDRGRGQDRSSTAGVKSPEQEAPPRKPRSRSSSFASLIRSPLGGFRRASQDQSSESEFIGGIKLEFERHLANEKTLDQQAKGDETAAHPALRTEKNDKKTHRLSEPLRSPPPPGRSLGDAKDSTRRAYPPITRLDKTAKTRSLISPTAPAIPDISTIDKWRVRVGLKPSSQPPTPTSAEPVTQVTEPSDNADVKRPAPLASPGGREATFEVRRVELSKSPSNILGPTSHSGLPSKVAPDAEERPKGHAAHIAFAQDPQIKTVEAESAVEPESSNADTESVRPNSRGRPSTGYRTAPSTPPDPPQRSPRRSSIPRSEDHAPPVPPSRDAREAPRLPIFSEYSTTEKASKLPPSLAEPASPSTLQPRMVDKLNAALASYQSSRELVRRPLSPSYQAAEIKRQKSPTDVSSSTRSRTWPLSSPEESCSDDLQSPSPPSTPATSRSESEKGMPSLGHVMEGTAPAGDRPRHDAGDKVLTVHRGGHSRNPNVDGRNDLPSQKRSATRERPASPRNRSLNSPQRSFSRGSDHISTGSDQPREQSPQPVATNYVDEVRRQPPTAPSSRTAKQRLGPPASFALPGDMIPLRSRAELARPSESSARLSQYSGPAPTDREPIAKVFVECCKCKFYHDMPSNLYEAMANPEAALSGRDTMGYASSISMTVKCPWCRHDMSTRCCAGLAAMVYVTERLH</sequence>
<feature type="compositionally biased region" description="Basic and acidic residues" evidence="1">
    <location>
        <begin position="279"/>
        <end position="311"/>
    </location>
</feature>
<feature type="compositionally biased region" description="Basic and acidic residues" evidence="1">
    <location>
        <begin position="163"/>
        <end position="174"/>
    </location>
</feature>
<feature type="compositionally biased region" description="Polar residues" evidence="1">
    <location>
        <begin position="57"/>
        <end position="72"/>
    </location>
</feature>
<feature type="compositionally biased region" description="Low complexity" evidence="1">
    <location>
        <begin position="554"/>
        <end position="568"/>
    </location>
</feature>
<feature type="compositionally biased region" description="Polar residues" evidence="1">
    <location>
        <begin position="715"/>
        <end position="749"/>
    </location>
</feature>
<evidence type="ECO:0000313" key="2">
    <source>
        <dbReference type="EMBL" id="KJZ73716.1"/>
    </source>
</evidence>
<reference evidence="2 3" key="1">
    <citation type="journal article" date="2014" name="Genome Biol. Evol.">
        <title>Comparative genomics and transcriptomics analyses reveal divergent lifestyle features of nematode endoparasitic fungus Hirsutella minnesotensis.</title>
        <authorList>
            <person name="Lai Y."/>
            <person name="Liu K."/>
            <person name="Zhang X."/>
            <person name="Zhang X."/>
            <person name="Li K."/>
            <person name="Wang N."/>
            <person name="Shu C."/>
            <person name="Wu Y."/>
            <person name="Wang C."/>
            <person name="Bushley K.E."/>
            <person name="Xiang M."/>
            <person name="Liu X."/>
        </authorList>
    </citation>
    <scope>NUCLEOTIDE SEQUENCE [LARGE SCALE GENOMIC DNA]</scope>
    <source>
        <strain evidence="2 3">3608</strain>
    </source>
</reference>
<feature type="compositionally biased region" description="Polar residues" evidence="1">
    <location>
        <begin position="424"/>
        <end position="437"/>
    </location>
</feature>
<dbReference type="Proteomes" id="UP000054481">
    <property type="component" value="Unassembled WGS sequence"/>
</dbReference>
<dbReference type="EMBL" id="KQ030532">
    <property type="protein sequence ID" value="KJZ73716.1"/>
    <property type="molecule type" value="Genomic_DNA"/>
</dbReference>
<feature type="region of interest" description="Disordered" evidence="1">
    <location>
        <begin position="279"/>
        <end position="813"/>
    </location>
</feature>
<protein>
    <submittedName>
        <fullName evidence="2">Uncharacterized protein</fullName>
    </submittedName>
</protein>
<evidence type="ECO:0000256" key="1">
    <source>
        <dbReference type="SAM" id="MobiDB-lite"/>
    </source>
</evidence>
<feature type="compositionally biased region" description="Polar residues" evidence="1">
    <location>
        <begin position="798"/>
        <end position="808"/>
    </location>
</feature>
<proteinExistence type="predicted"/>
<feature type="compositionally biased region" description="Polar residues" evidence="1">
    <location>
        <begin position="609"/>
        <end position="635"/>
    </location>
</feature>
<evidence type="ECO:0000313" key="3">
    <source>
        <dbReference type="Proteomes" id="UP000054481"/>
    </source>
</evidence>
<feature type="compositionally biased region" description="Polar residues" evidence="1">
    <location>
        <begin position="382"/>
        <end position="394"/>
    </location>
</feature>
<feature type="compositionally biased region" description="Basic and acidic residues" evidence="1">
    <location>
        <begin position="413"/>
        <end position="422"/>
    </location>
</feature>